<feature type="transmembrane region" description="Helical" evidence="1">
    <location>
        <begin position="85"/>
        <end position="105"/>
    </location>
</feature>
<proteinExistence type="predicted"/>
<feature type="transmembrane region" description="Helical" evidence="1">
    <location>
        <begin position="21"/>
        <end position="41"/>
    </location>
</feature>
<dbReference type="InterPro" id="IPR046664">
    <property type="entry name" value="DUF6773"/>
</dbReference>
<sequence length="161" mass="18477">MKINKMKDERIVQLNNKIQSEAFILTIMILALSIFIKSYIFDMGIREYLIELIIMMVSIAYLSIRGATVGYSSMDTIYFGKKFKIIAILLLAILITIFNGIRNYTFYGKNYDGISDIHFLSVIGVTFISSLIFVSFLLGAVYSIERIGQKRLEKQLDNDEE</sequence>
<protein>
    <submittedName>
        <fullName evidence="2">Uncharacterized protein</fullName>
    </submittedName>
</protein>
<dbReference type="Proteomes" id="UP000284868">
    <property type="component" value="Unassembled WGS sequence"/>
</dbReference>
<dbReference type="Pfam" id="PF20563">
    <property type="entry name" value="DUF6773"/>
    <property type="match status" value="1"/>
</dbReference>
<feature type="transmembrane region" description="Helical" evidence="1">
    <location>
        <begin position="47"/>
        <end position="64"/>
    </location>
</feature>
<keyword evidence="1" id="KW-0472">Membrane</keyword>
<comment type="caution">
    <text evidence="2">The sequence shown here is derived from an EMBL/GenBank/DDBJ whole genome shotgun (WGS) entry which is preliminary data.</text>
</comment>
<keyword evidence="3" id="KW-1185">Reference proteome</keyword>
<reference evidence="2 3" key="1">
    <citation type="submission" date="2018-08" db="EMBL/GenBank/DDBJ databases">
        <title>A genome reference for cultivated species of the human gut microbiota.</title>
        <authorList>
            <person name="Zou Y."/>
            <person name="Xue W."/>
            <person name="Luo G."/>
        </authorList>
    </citation>
    <scope>NUCLEOTIDE SEQUENCE [LARGE SCALE GENOMIC DNA]</scope>
    <source>
        <strain evidence="2 3">AF35-6BH</strain>
    </source>
</reference>
<evidence type="ECO:0000256" key="1">
    <source>
        <dbReference type="SAM" id="Phobius"/>
    </source>
</evidence>
<gene>
    <name evidence="2" type="ORF">DWZ83_05235</name>
</gene>
<keyword evidence="1" id="KW-1133">Transmembrane helix</keyword>
<dbReference type="AlphaFoldDB" id="A0A415PGI5"/>
<dbReference type="EMBL" id="QRPK01000019">
    <property type="protein sequence ID" value="RHM11825.1"/>
    <property type="molecule type" value="Genomic_DNA"/>
</dbReference>
<evidence type="ECO:0000313" key="2">
    <source>
        <dbReference type="EMBL" id="RHM11825.1"/>
    </source>
</evidence>
<accession>A0A415PGI5</accession>
<dbReference type="RefSeq" id="WP_118365517.1">
    <property type="nucleotide sequence ID" value="NZ_JAJBMQ010000020.1"/>
</dbReference>
<name>A0A415PGI5_9FIRM</name>
<organism evidence="2 3">
    <name type="scientific">Amedibacillus dolichus</name>
    <dbReference type="NCBI Taxonomy" id="31971"/>
    <lineage>
        <taxon>Bacteria</taxon>
        <taxon>Bacillati</taxon>
        <taxon>Bacillota</taxon>
        <taxon>Erysipelotrichia</taxon>
        <taxon>Erysipelotrichales</taxon>
        <taxon>Erysipelotrichaceae</taxon>
        <taxon>Amedibacillus</taxon>
    </lineage>
</organism>
<feature type="transmembrane region" description="Helical" evidence="1">
    <location>
        <begin position="117"/>
        <end position="144"/>
    </location>
</feature>
<evidence type="ECO:0000313" key="3">
    <source>
        <dbReference type="Proteomes" id="UP000284868"/>
    </source>
</evidence>
<dbReference type="OrthoDB" id="2664524at2"/>
<keyword evidence="1" id="KW-0812">Transmembrane</keyword>